<evidence type="ECO:0000259" key="1">
    <source>
        <dbReference type="SMART" id="SM00834"/>
    </source>
</evidence>
<dbReference type="STRING" id="272627.CCC_00580"/>
<keyword evidence="3" id="KW-1185">Reference proteome</keyword>
<evidence type="ECO:0000313" key="2">
    <source>
        <dbReference type="EMBL" id="KIL97519.1"/>
    </source>
</evidence>
<proteinExistence type="predicted"/>
<feature type="domain" description="Putative regulatory protein FmdB zinc ribbon" evidence="1">
    <location>
        <begin position="1"/>
        <end position="40"/>
    </location>
</feature>
<evidence type="ECO:0000313" key="3">
    <source>
        <dbReference type="Proteomes" id="UP000031971"/>
    </source>
</evidence>
<organism evidence="2 3">
    <name type="scientific">Paramagnetospirillum magnetotacticum MS-1</name>
    <dbReference type="NCBI Taxonomy" id="272627"/>
    <lineage>
        <taxon>Bacteria</taxon>
        <taxon>Pseudomonadati</taxon>
        <taxon>Pseudomonadota</taxon>
        <taxon>Alphaproteobacteria</taxon>
        <taxon>Rhodospirillales</taxon>
        <taxon>Magnetospirillaceae</taxon>
        <taxon>Paramagnetospirillum</taxon>
    </lineage>
</organism>
<dbReference type="InterPro" id="IPR013429">
    <property type="entry name" value="Regulatory_FmdB_Zinc_ribbon"/>
</dbReference>
<dbReference type="OrthoDB" id="9813321at2"/>
<dbReference type="AlphaFoldDB" id="A0A0C2YCS4"/>
<dbReference type="Pfam" id="PF09723">
    <property type="entry name" value="Zn_ribbon_8"/>
    <property type="match status" value="1"/>
</dbReference>
<reference evidence="2 3" key="1">
    <citation type="submission" date="2015-01" db="EMBL/GenBank/DDBJ databases">
        <title>Genome Sequence of Magnetospirillum magnetotacticum Strain MS-1.</title>
        <authorList>
            <person name="Marinov G.K."/>
            <person name="Smalley M.D."/>
            <person name="DeSalvo G."/>
        </authorList>
    </citation>
    <scope>NUCLEOTIDE SEQUENCE [LARGE SCALE GENOMIC DNA]</scope>
    <source>
        <strain evidence="2 3">MS-1</strain>
    </source>
</reference>
<dbReference type="Proteomes" id="UP000031971">
    <property type="component" value="Unassembled WGS sequence"/>
</dbReference>
<sequence length="76" mass="8366">MPYYTFRCTGCDTVFETLVRSSDTPTCPQCASEALERQMGATAPAAKTPGVVSQARARAAREGHFSNYSRSEMKRK</sequence>
<dbReference type="SMART" id="SM00834">
    <property type="entry name" value="CxxC_CXXC_SSSS"/>
    <property type="match status" value="1"/>
</dbReference>
<comment type="caution">
    <text evidence="2">The sequence shown here is derived from an EMBL/GenBank/DDBJ whole genome shotgun (WGS) entry which is preliminary data.</text>
</comment>
<gene>
    <name evidence="2" type="ORF">CCC_00580</name>
</gene>
<dbReference type="RefSeq" id="WP_009869892.1">
    <property type="nucleotide sequence ID" value="NZ_JXSL01000030.1"/>
</dbReference>
<dbReference type="EMBL" id="JXSL01000030">
    <property type="protein sequence ID" value="KIL97519.1"/>
    <property type="molecule type" value="Genomic_DNA"/>
</dbReference>
<dbReference type="NCBIfam" id="TIGR02605">
    <property type="entry name" value="CxxC_CxxC_SSSS"/>
    <property type="match status" value="1"/>
</dbReference>
<name>A0A0C2YCS4_PARME</name>
<protein>
    <submittedName>
        <fullName evidence="2">Reverse gyrase</fullName>
    </submittedName>
</protein>
<accession>A0A0C2YCS4</accession>